<evidence type="ECO:0000256" key="4">
    <source>
        <dbReference type="ARBA" id="ARBA00022989"/>
    </source>
</evidence>
<evidence type="ECO:0000256" key="6">
    <source>
        <dbReference type="SAM" id="Phobius"/>
    </source>
</evidence>
<dbReference type="AlphaFoldDB" id="A0A9D2LGK8"/>
<feature type="transmembrane region" description="Helical" evidence="6">
    <location>
        <begin position="257"/>
        <end position="282"/>
    </location>
</feature>
<feature type="transmembrane region" description="Helical" evidence="6">
    <location>
        <begin position="218"/>
        <end position="237"/>
    </location>
</feature>
<feature type="transmembrane region" description="Helical" evidence="6">
    <location>
        <begin position="94"/>
        <end position="115"/>
    </location>
</feature>
<dbReference type="GO" id="GO:0005886">
    <property type="term" value="C:plasma membrane"/>
    <property type="evidence" value="ECO:0007669"/>
    <property type="project" value="UniProtKB-SubCell"/>
</dbReference>
<evidence type="ECO:0000256" key="3">
    <source>
        <dbReference type="ARBA" id="ARBA00022692"/>
    </source>
</evidence>
<accession>A0A9D2LGK8</accession>
<feature type="transmembrane region" description="Helical" evidence="6">
    <location>
        <begin position="42"/>
        <end position="59"/>
    </location>
</feature>
<gene>
    <name evidence="7" type="ORF">H9787_01065</name>
</gene>
<evidence type="ECO:0000313" key="7">
    <source>
        <dbReference type="EMBL" id="HJB12283.1"/>
    </source>
</evidence>
<evidence type="ECO:0000256" key="5">
    <source>
        <dbReference type="ARBA" id="ARBA00023136"/>
    </source>
</evidence>
<keyword evidence="2" id="KW-1003">Cell membrane</keyword>
<comment type="subcellular location">
    <subcellularLocation>
        <location evidence="1">Cell membrane</location>
        <topology evidence="1">Multi-pass membrane protein</topology>
    </subcellularLocation>
</comment>
<reference evidence="7" key="1">
    <citation type="journal article" date="2021" name="PeerJ">
        <title>Extensive microbial diversity within the chicken gut microbiome revealed by metagenomics and culture.</title>
        <authorList>
            <person name="Gilroy R."/>
            <person name="Ravi A."/>
            <person name="Getino M."/>
            <person name="Pursley I."/>
            <person name="Horton D.L."/>
            <person name="Alikhan N.F."/>
            <person name="Baker D."/>
            <person name="Gharbi K."/>
            <person name="Hall N."/>
            <person name="Watson M."/>
            <person name="Adriaenssens E.M."/>
            <person name="Foster-Nyarko E."/>
            <person name="Jarju S."/>
            <person name="Secka A."/>
            <person name="Antonio M."/>
            <person name="Oren A."/>
            <person name="Chaudhuri R.R."/>
            <person name="La Ragione R."/>
            <person name="Hildebrand F."/>
            <person name="Pallen M.J."/>
        </authorList>
    </citation>
    <scope>NUCLEOTIDE SEQUENCE</scope>
    <source>
        <strain evidence="7">ChiBcec18-1249</strain>
    </source>
</reference>
<dbReference type="EMBL" id="DWZJ01000008">
    <property type="protein sequence ID" value="HJB12283.1"/>
    <property type="molecule type" value="Genomic_DNA"/>
</dbReference>
<feature type="transmembrane region" description="Helical" evidence="6">
    <location>
        <begin position="294"/>
        <end position="313"/>
    </location>
</feature>
<evidence type="ECO:0000256" key="2">
    <source>
        <dbReference type="ARBA" id="ARBA00022475"/>
    </source>
</evidence>
<feature type="transmembrane region" description="Helical" evidence="6">
    <location>
        <begin position="122"/>
        <end position="139"/>
    </location>
</feature>
<dbReference type="Pfam" id="PF02653">
    <property type="entry name" value="BPD_transp_2"/>
    <property type="match status" value="1"/>
</dbReference>
<dbReference type="PANTHER" id="PTHR30482:SF10">
    <property type="entry name" value="HIGH-AFFINITY BRANCHED-CHAIN AMINO ACID TRANSPORT PROTEIN BRAE"/>
    <property type="match status" value="1"/>
</dbReference>
<feature type="transmembrane region" description="Helical" evidence="6">
    <location>
        <begin position="171"/>
        <end position="188"/>
    </location>
</feature>
<dbReference type="InterPro" id="IPR001851">
    <property type="entry name" value="ABC_transp_permease"/>
</dbReference>
<keyword evidence="3 6" id="KW-0812">Transmembrane</keyword>
<sequence length="342" mass="37491">MNVKKLINTKTQDGRMFLALGVVTVILLVCCVAPIGIYNKHIIIQTMFYAYMATAWNLMCGYTGRLSLGHSAYIAVAAYTSLILYRSFDLTPWLGMLAGGVLAMALMLLIAFPCFRFGLKGPYFTLASIAVMEITRYLLTSMRELTGGSLGMSLPYVKDDLLMFQFDDKEPYLLIILIFWLAAILLLWKMERTRYYLEAIREDDDAAAALGISVNKNLIKAALLSAFLVALGGTFYVQYYRYVDPTTICGSTMALNLALITIIGGSGTILGPTIGAILVIPISELLRTNLGDKLSGLNLFVYGILLIVMIIYMPKGVISIPGVLKHKLAARSAKEARGEGNG</sequence>
<keyword evidence="5 6" id="KW-0472">Membrane</keyword>
<dbReference type="GO" id="GO:0015658">
    <property type="term" value="F:branched-chain amino acid transmembrane transporter activity"/>
    <property type="evidence" value="ECO:0007669"/>
    <property type="project" value="InterPro"/>
</dbReference>
<feature type="transmembrane region" description="Helical" evidence="6">
    <location>
        <begin position="16"/>
        <end position="36"/>
    </location>
</feature>
<evidence type="ECO:0000313" key="8">
    <source>
        <dbReference type="Proteomes" id="UP000823824"/>
    </source>
</evidence>
<keyword evidence="4 6" id="KW-1133">Transmembrane helix</keyword>
<dbReference type="PANTHER" id="PTHR30482">
    <property type="entry name" value="HIGH-AFFINITY BRANCHED-CHAIN AMINO ACID TRANSPORT SYSTEM PERMEASE"/>
    <property type="match status" value="1"/>
</dbReference>
<protein>
    <submittedName>
        <fullName evidence="7">Branched-chain amino acid ABC transporter permease</fullName>
    </submittedName>
</protein>
<dbReference type="CDD" id="cd06581">
    <property type="entry name" value="TM_PBP1_LivM_like"/>
    <property type="match status" value="1"/>
</dbReference>
<feature type="transmembrane region" description="Helical" evidence="6">
    <location>
        <begin position="71"/>
        <end position="88"/>
    </location>
</feature>
<proteinExistence type="predicted"/>
<name>A0A9D2LGK8_9FIRM</name>
<evidence type="ECO:0000256" key="1">
    <source>
        <dbReference type="ARBA" id="ARBA00004651"/>
    </source>
</evidence>
<dbReference type="InterPro" id="IPR043428">
    <property type="entry name" value="LivM-like"/>
</dbReference>
<dbReference type="Proteomes" id="UP000823824">
    <property type="component" value="Unassembled WGS sequence"/>
</dbReference>
<comment type="caution">
    <text evidence="7">The sequence shown here is derived from an EMBL/GenBank/DDBJ whole genome shotgun (WGS) entry which is preliminary data.</text>
</comment>
<organism evidence="7 8">
    <name type="scientific">Candidatus Oscillibacter excrementigallinarum</name>
    <dbReference type="NCBI Taxonomy" id="2838716"/>
    <lineage>
        <taxon>Bacteria</taxon>
        <taxon>Bacillati</taxon>
        <taxon>Bacillota</taxon>
        <taxon>Clostridia</taxon>
        <taxon>Eubacteriales</taxon>
        <taxon>Oscillospiraceae</taxon>
        <taxon>Oscillibacter</taxon>
    </lineage>
</organism>
<reference evidence="7" key="2">
    <citation type="submission" date="2021-04" db="EMBL/GenBank/DDBJ databases">
        <authorList>
            <person name="Gilroy R."/>
        </authorList>
    </citation>
    <scope>NUCLEOTIDE SEQUENCE</scope>
    <source>
        <strain evidence="7">ChiBcec18-1249</strain>
    </source>
</reference>